<sequence length="245" mass="28825">MNILLLLAISSFYHYTSSMTKDESEDGKSIDESIATETRSRREVENLVQNEALNHYPQMPEIPTSKLDHFKFKSRNVGGKKIAIVSFKADPDRDRRSILVPDAEGLLQPRPFASLRHHHKFLPPFEDETLFSLNRSSAISNSLPYDDLTRDEVAEERTLNRIDNSLRNLQALLEDEEKIYEKRQLVIEAREKDNGRREMSKKNKKKKKKKREKKKEKRKNKGEKKNKKRRKPRTKNIFVGYFIKL</sequence>
<dbReference type="EMBL" id="SEYY01000808">
    <property type="protein sequence ID" value="KAB7506436.1"/>
    <property type="molecule type" value="Genomic_DNA"/>
</dbReference>
<keyword evidence="2" id="KW-0732">Signal</keyword>
<dbReference type="AlphaFoldDB" id="A0A5N5TJV5"/>
<evidence type="ECO:0000313" key="4">
    <source>
        <dbReference type="Proteomes" id="UP000326759"/>
    </source>
</evidence>
<protein>
    <submittedName>
        <fullName evidence="3">Uncharacterized protein</fullName>
    </submittedName>
</protein>
<feature type="chain" id="PRO_5024402923" evidence="2">
    <location>
        <begin position="19"/>
        <end position="245"/>
    </location>
</feature>
<keyword evidence="4" id="KW-1185">Reference proteome</keyword>
<feature type="compositionally biased region" description="Basic and acidic residues" evidence="1">
    <location>
        <begin position="189"/>
        <end position="201"/>
    </location>
</feature>
<evidence type="ECO:0000256" key="1">
    <source>
        <dbReference type="SAM" id="MobiDB-lite"/>
    </source>
</evidence>
<dbReference type="Proteomes" id="UP000326759">
    <property type="component" value="Unassembled WGS sequence"/>
</dbReference>
<comment type="caution">
    <text evidence="3">The sequence shown here is derived from an EMBL/GenBank/DDBJ whole genome shotgun (WGS) entry which is preliminary data.</text>
</comment>
<reference evidence="3 4" key="1">
    <citation type="journal article" date="2019" name="PLoS Biol.">
        <title>Sex chromosomes control vertical transmission of feminizing Wolbachia symbionts in an isopod.</title>
        <authorList>
            <person name="Becking T."/>
            <person name="Chebbi M.A."/>
            <person name="Giraud I."/>
            <person name="Moumen B."/>
            <person name="Laverre T."/>
            <person name="Caubet Y."/>
            <person name="Peccoud J."/>
            <person name="Gilbert C."/>
            <person name="Cordaux R."/>
        </authorList>
    </citation>
    <scope>NUCLEOTIDE SEQUENCE [LARGE SCALE GENOMIC DNA]</scope>
    <source>
        <strain evidence="3">ANa2</strain>
        <tissue evidence="3">Whole body excluding digestive tract and cuticle</tissue>
    </source>
</reference>
<name>A0A5N5TJV5_9CRUS</name>
<dbReference type="OrthoDB" id="10324415at2759"/>
<accession>A0A5N5TJV5</accession>
<feature type="signal peptide" evidence="2">
    <location>
        <begin position="1"/>
        <end position="18"/>
    </location>
</feature>
<evidence type="ECO:0000313" key="3">
    <source>
        <dbReference type="EMBL" id="KAB7506436.1"/>
    </source>
</evidence>
<gene>
    <name evidence="3" type="ORF">Anas_08424</name>
</gene>
<proteinExistence type="predicted"/>
<feature type="region of interest" description="Disordered" evidence="1">
    <location>
        <begin position="189"/>
        <end position="236"/>
    </location>
</feature>
<organism evidence="3 4">
    <name type="scientific">Armadillidium nasatum</name>
    <dbReference type="NCBI Taxonomy" id="96803"/>
    <lineage>
        <taxon>Eukaryota</taxon>
        <taxon>Metazoa</taxon>
        <taxon>Ecdysozoa</taxon>
        <taxon>Arthropoda</taxon>
        <taxon>Crustacea</taxon>
        <taxon>Multicrustacea</taxon>
        <taxon>Malacostraca</taxon>
        <taxon>Eumalacostraca</taxon>
        <taxon>Peracarida</taxon>
        <taxon>Isopoda</taxon>
        <taxon>Oniscidea</taxon>
        <taxon>Crinocheta</taxon>
        <taxon>Armadillidiidae</taxon>
        <taxon>Armadillidium</taxon>
    </lineage>
</organism>
<evidence type="ECO:0000256" key="2">
    <source>
        <dbReference type="SAM" id="SignalP"/>
    </source>
</evidence>
<feature type="compositionally biased region" description="Basic residues" evidence="1">
    <location>
        <begin position="202"/>
        <end position="234"/>
    </location>
</feature>